<dbReference type="Proteomes" id="UP001295423">
    <property type="component" value="Unassembled WGS sequence"/>
</dbReference>
<keyword evidence="10" id="KW-0732">Signal</keyword>
<dbReference type="AlphaFoldDB" id="A0AAD2FQA9"/>
<dbReference type="PANTHER" id="PTHR30523:SF6">
    <property type="entry name" value="PHOSPHOENOLPYRUVATE CARBOXYLASE"/>
    <property type="match status" value="1"/>
</dbReference>
<dbReference type="GO" id="GO:0005829">
    <property type="term" value="C:cytosol"/>
    <property type="evidence" value="ECO:0007669"/>
    <property type="project" value="TreeGrafter"/>
</dbReference>
<evidence type="ECO:0000256" key="1">
    <source>
        <dbReference type="ARBA" id="ARBA00001946"/>
    </source>
</evidence>
<reference evidence="11" key="1">
    <citation type="submission" date="2023-08" db="EMBL/GenBank/DDBJ databases">
        <authorList>
            <person name="Audoor S."/>
            <person name="Bilcke G."/>
        </authorList>
    </citation>
    <scope>NUCLEOTIDE SEQUENCE</scope>
</reference>
<keyword evidence="12" id="KW-1185">Reference proteome</keyword>
<protein>
    <recommendedName>
        <fullName evidence="3">phosphoenolpyruvate carboxylase</fullName>
        <ecNumber evidence="3">4.1.1.31</ecNumber>
    </recommendedName>
</protein>
<dbReference type="InterPro" id="IPR022805">
    <property type="entry name" value="PEP_COase_bac/pln-type"/>
</dbReference>
<comment type="catalytic activity">
    <reaction evidence="7">
        <text>oxaloacetate + phosphate = phosphoenolpyruvate + hydrogencarbonate</text>
        <dbReference type="Rhea" id="RHEA:28370"/>
        <dbReference type="ChEBI" id="CHEBI:16452"/>
        <dbReference type="ChEBI" id="CHEBI:17544"/>
        <dbReference type="ChEBI" id="CHEBI:43474"/>
        <dbReference type="ChEBI" id="CHEBI:58702"/>
        <dbReference type="EC" id="4.1.1.31"/>
    </reaction>
</comment>
<dbReference type="HAMAP" id="MF_00595">
    <property type="entry name" value="PEPcase_type1"/>
    <property type="match status" value="1"/>
</dbReference>
<dbReference type="InterPro" id="IPR033129">
    <property type="entry name" value="PEPCASE_His_AS"/>
</dbReference>
<evidence type="ECO:0000256" key="8">
    <source>
        <dbReference type="PROSITE-ProRule" id="PRU10111"/>
    </source>
</evidence>
<dbReference type="GO" id="GO:0006099">
    <property type="term" value="P:tricarboxylic acid cycle"/>
    <property type="evidence" value="ECO:0007669"/>
    <property type="project" value="InterPro"/>
</dbReference>
<gene>
    <name evidence="11" type="ORF">CYCCA115_LOCUS11952</name>
</gene>
<feature type="signal peptide" evidence="10">
    <location>
        <begin position="1"/>
        <end position="23"/>
    </location>
</feature>
<dbReference type="PRINTS" id="PR00150">
    <property type="entry name" value="PEPCARBXLASE"/>
</dbReference>
<name>A0AAD2FQA9_9STRA</name>
<dbReference type="NCBIfam" id="NF000584">
    <property type="entry name" value="PRK00009.1"/>
    <property type="match status" value="1"/>
</dbReference>
<evidence type="ECO:0000256" key="9">
    <source>
        <dbReference type="PROSITE-ProRule" id="PRU10112"/>
    </source>
</evidence>
<sequence length="1027" mass="114681">MAKLKTTLAAALTLLQCSSLVQAANSNNNNNKNLQANRIKGFRKHPFLNDHKNLASAVSDISGGASALLDGGTDIESIEVSIPLSQSPAVQANVEALLTDISMLTDILMDVIEHEDPNVRKLYDEFLSYGKARAENVSDGKPLETMIQRAKTLSNSECLGLCRAVATSLNLVNAAEVHHRIRSIKAYEKAIGENGLPGPLYHTEDSAKGTIQAILDENKDVSKDDIYKQLCTQKVELVLTAHPTEVNRRSVLRKYRKVGEDLAFLERPDLLPFERLQATYDLQGVISSLWGMDEIRRRKPTPQNEAAGGLAILESVLWDAVPSYLRKLDAQCMSSLGKHLPLNVVPIKFASWIGGDRDGNPNVTPRVTKEVVLQQRHKAAKLLSQDLKDLESQLAISARYSPAMIKLANSVSYTTHRQELYRRVLSHLNKRLIKTMRSCEDELEEYLQPEEMATLRTRASTSLIDEIDDLEPIYKKEDLLGPLTTIHESLVETGFELVADGLLVDLIRRLHIFGLTLVPLDIREESTKHTMALDAITRWLGIGSYAEWDETARLAWLSTELSSKRPLFAVSNLEKLRFPDSVVRTLETFKTASELEPEALGAYVISQCQTASDVLAVMLLQRQMGMTAKNGNMMRVVPLFETLDDLINAPEKLDDLFGVTAYVGAIKGEQEVMVGYSDSAKDAGRMAACWAQYKSQEEMVKVASKHGIALTFFHGKGGTVGRGGNPALYRAVLSHPPNTINGRFRVTEQGEMITQNYGTVQIAEHTLDIYTAAVMRESFTKHVAPKQKWKDQMERVSEVSCADYRHLVREEPRFVPYFRQATPELELGSLNIGSRPAKRNPKGGIESLRAIPWTFAWTQTRTHLSAWLGVGAGLTSKDPNDLKTLQEMYEEWPWFRELTDLIAMIMSKTDFSISKNYDEQLVDKASGLMELGEEVRMKLVETRQAVLDITKSTNMAGHHVALQRASSLIRSPYVDPLNVIQAELLKRLRVYESQDELTPEEKEEFDTLKNALVVSINGIAQGMRNSG</sequence>
<dbReference type="PANTHER" id="PTHR30523">
    <property type="entry name" value="PHOSPHOENOLPYRUVATE CARBOXYLASE"/>
    <property type="match status" value="1"/>
</dbReference>
<dbReference type="PROSITE" id="PS00393">
    <property type="entry name" value="PEPCASE_2"/>
    <property type="match status" value="1"/>
</dbReference>
<evidence type="ECO:0000256" key="2">
    <source>
        <dbReference type="ARBA" id="ARBA00008346"/>
    </source>
</evidence>
<dbReference type="Gene3D" id="1.20.1440.90">
    <property type="entry name" value="Phosphoenolpyruvate/pyruvate domain"/>
    <property type="match status" value="1"/>
</dbReference>
<evidence type="ECO:0000313" key="11">
    <source>
        <dbReference type="EMBL" id="CAJ1949153.1"/>
    </source>
</evidence>
<feature type="active site" evidence="8">
    <location>
        <position position="242"/>
    </location>
</feature>
<dbReference type="Pfam" id="PF00311">
    <property type="entry name" value="PEPcase"/>
    <property type="match status" value="1"/>
</dbReference>
<comment type="cofactor">
    <cofactor evidence="1">
        <name>Mg(2+)</name>
        <dbReference type="ChEBI" id="CHEBI:18420"/>
    </cofactor>
</comment>
<evidence type="ECO:0000256" key="3">
    <source>
        <dbReference type="ARBA" id="ARBA00012305"/>
    </source>
</evidence>
<evidence type="ECO:0000256" key="10">
    <source>
        <dbReference type="SAM" id="SignalP"/>
    </source>
</evidence>
<proteinExistence type="inferred from homology"/>
<keyword evidence="6" id="KW-0120">Carbon dioxide fixation</keyword>
<evidence type="ECO:0000313" key="12">
    <source>
        <dbReference type="Proteomes" id="UP001295423"/>
    </source>
</evidence>
<evidence type="ECO:0000256" key="6">
    <source>
        <dbReference type="ARBA" id="ARBA00023300"/>
    </source>
</evidence>
<comment type="similarity">
    <text evidence="2">Belongs to the PEPCase type 1 family.</text>
</comment>
<feature type="active site" evidence="9">
    <location>
        <position position="681"/>
    </location>
</feature>
<dbReference type="PROSITE" id="PS00781">
    <property type="entry name" value="PEPCASE_1"/>
    <property type="match status" value="1"/>
</dbReference>
<dbReference type="SUPFAM" id="SSF51621">
    <property type="entry name" value="Phosphoenolpyruvate/pyruvate domain"/>
    <property type="match status" value="1"/>
</dbReference>
<evidence type="ECO:0000256" key="7">
    <source>
        <dbReference type="ARBA" id="ARBA00048995"/>
    </source>
</evidence>
<accession>A0AAD2FQA9</accession>
<dbReference type="InterPro" id="IPR015813">
    <property type="entry name" value="Pyrv/PenolPyrv_kinase-like_dom"/>
</dbReference>
<dbReference type="EC" id="4.1.1.31" evidence="3"/>
<comment type="caution">
    <text evidence="11">The sequence shown here is derived from an EMBL/GenBank/DDBJ whole genome shotgun (WGS) entry which is preliminary data.</text>
</comment>
<keyword evidence="5" id="KW-0456">Lyase</keyword>
<dbReference type="GO" id="GO:0015977">
    <property type="term" value="P:carbon fixation"/>
    <property type="evidence" value="ECO:0007669"/>
    <property type="project" value="UniProtKB-KW"/>
</dbReference>
<feature type="chain" id="PRO_5041961968" description="phosphoenolpyruvate carboxylase" evidence="10">
    <location>
        <begin position="24"/>
        <end position="1027"/>
    </location>
</feature>
<keyword evidence="4" id="KW-0460">Magnesium</keyword>
<dbReference type="EMBL" id="CAKOGP040001758">
    <property type="protein sequence ID" value="CAJ1949153.1"/>
    <property type="molecule type" value="Genomic_DNA"/>
</dbReference>
<organism evidence="11 12">
    <name type="scientific">Cylindrotheca closterium</name>
    <dbReference type="NCBI Taxonomy" id="2856"/>
    <lineage>
        <taxon>Eukaryota</taxon>
        <taxon>Sar</taxon>
        <taxon>Stramenopiles</taxon>
        <taxon>Ochrophyta</taxon>
        <taxon>Bacillariophyta</taxon>
        <taxon>Bacillariophyceae</taxon>
        <taxon>Bacillariophycidae</taxon>
        <taxon>Bacillariales</taxon>
        <taxon>Bacillariaceae</taxon>
        <taxon>Cylindrotheca</taxon>
    </lineage>
</organism>
<dbReference type="InterPro" id="IPR021135">
    <property type="entry name" value="PEP_COase"/>
</dbReference>
<dbReference type="InterPro" id="IPR018129">
    <property type="entry name" value="PEP_COase_Lys_AS"/>
</dbReference>
<evidence type="ECO:0000256" key="5">
    <source>
        <dbReference type="ARBA" id="ARBA00023239"/>
    </source>
</evidence>
<dbReference type="GO" id="GO:0008964">
    <property type="term" value="F:phosphoenolpyruvate carboxylase activity"/>
    <property type="evidence" value="ECO:0007669"/>
    <property type="project" value="UniProtKB-EC"/>
</dbReference>
<evidence type="ECO:0000256" key="4">
    <source>
        <dbReference type="ARBA" id="ARBA00022842"/>
    </source>
</evidence>